<reference evidence="2 3" key="1">
    <citation type="submission" date="2013-12" db="EMBL/GenBank/DDBJ databases">
        <authorList>
            <person name="Formusa P.A."/>
            <person name="Habash M."/>
            <person name="Lee H."/>
            <person name="Trevors J.T."/>
        </authorList>
    </citation>
    <scope>NUCLEOTIDE SEQUENCE [LARGE SCALE GENOMIC DNA]</scope>
    <source>
        <strain evidence="2 3">PD30</strain>
    </source>
</reference>
<dbReference type="Pfam" id="PF13692">
    <property type="entry name" value="Glyco_trans_1_4"/>
    <property type="match status" value="1"/>
</dbReference>
<dbReference type="RefSeq" id="WP_033055788.1">
    <property type="nucleotide sequence ID" value="NZ_AZQQ01000065.1"/>
</dbReference>
<gene>
    <name evidence="2" type="ORF">V466_07745</name>
</gene>
<dbReference type="AlphaFoldDB" id="A0A059L5Y8"/>
<proteinExistence type="predicted"/>
<comment type="caution">
    <text evidence="2">The sequence shown here is derived from an EMBL/GenBank/DDBJ whole genome shotgun (WGS) entry which is preliminary data.</text>
</comment>
<dbReference type="eggNOG" id="COG0438">
    <property type="taxonomic scope" value="Bacteria"/>
</dbReference>
<evidence type="ECO:0000313" key="3">
    <source>
        <dbReference type="Proteomes" id="UP000026739"/>
    </source>
</evidence>
<evidence type="ECO:0000259" key="1">
    <source>
        <dbReference type="Pfam" id="PF13579"/>
    </source>
</evidence>
<name>A0A059L5Y8_9PSED</name>
<protein>
    <submittedName>
        <fullName evidence="2">Glycosyl transferase</fullName>
    </submittedName>
</protein>
<dbReference type="PANTHER" id="PTHR45947:SF3">
    <property type="entry name" value="SULFOQUINOVOSYL TRANSFERASE SQD2"/>
    <property type="match status" value="1"/>
</dbReference>
<organism evidence="2 3">
    <name type="scientific">Pseudomonas mandelii PD30</name>
    <dbReference type="NCBI Taxonomy" id="1419583"/>
    <lineage>
        <taxon>Bacteria</taxon>
        <taxon>Pseudomonadati</taxon>
        <taxon>Pseudomonadota</taxon>
        <taxon>Gammaproteobacteria</taxon>
        <taxon>Pseudomonadales</taxon>
        <taxon>Pseudomonadaceae</taxon>
        <taxon>Pseudomonas</taxon>
    </lineage>
</organism>
<dbReference type="Gene3D" id="3.40.50.2000">
    <property type="entry name" value="Glycogen Phosphorylase B"/>
    <property type="match status" value="2"/>
</dbReference>
<dbReference type="Pfam" id="PF13579">
    <property type="entry name" value="Glyco_trans_4_4"/>
    <property type="match status" value="1"/>
</dbReference>
<keyword evidence="2" id="KW-0808">Transferase</keyword>
<dbReference type="PANTHER" id="PTHR45947">
    <property type="entry name" value="SULFOQUINOVOSYL TRANSFERASE SQD2"/>
    <property type="match status" value="1"/>
</dbReference>
<dbReference type="CDD" id="cd03808">
    <property type="entry name" value="GT4_CapM-like"/>
    <property type="match status" value="1"/>
</dbReference>
<dbReference type="InterPro" id="IPR028098">
    <property type="entry name" value="Glyco_trans_4-like_N"/>
</dbReference>
<accession>A0A059L5Y8</accession>
<dbReference type="InterPro" id="IPR050194">
    <property type="entry name" value="Glycosyltransferase_grp1"/>
</dbReference>
<feature type="domain" description="Glycosyltransferase subfamily 4-like N-terminal" evidence="1">
    <location>
        <begin position="19"/>
        <end position="168"/>
    </location>
</feature>
<sequence length="374" mass="40851">MSKIVVIAGLAESLIRFRGELLDAMRANGHEVTAIAPEDDDSVRTRLAEKGIAYHVVPMARAGMNPFADLHYLLRLSRCLREIKPDVALAYTIKPVIYGLPAARLAGVKRRYALITGLGYAFTEVDASFSRRLLNRVASGLYRFGLLFANGLFFQNPDDRQLFKDQGLFKAAIPAWIVNGSGVDTDRFPVAPLPAQPIFLFVGRLLRDKGVIEYVEAARALKSTHPQVVFHLVGPLDSNPSGINASVVAGWEKEGIVQYHGAVSDVKPYLAACSVFVLPSYREGTPRSVLEAMSSGRAIITTDAPGCRETVQDGVNGILVRPGDSTDLAKAMARLADSSELREQMGRISRELAEQKYDVHRVNAAMIGAMELEN</sequence>
<dbReference type="GO" id="GO:0016757">
    <property type="term" value="F:glycosyltransferase activity"/>
    <property type="evidence" value="ECO:0007669"/>
    <property type="project" value="UniProtKB-ARBA"/>
</dbReference>
<evidence type="ECO:0000313" key="2">
    <source>
        <dbReference type="EMBL" id="KDD69732.1"/>
    </source>
</evidence>
<dbReference type="SUPFAM" id="SSF53756">
    <property type="entry name" value="UDP-Glycosyltransferase/glycogen phosphorylase"/>
    <property type="match status" value="1"/>
</dbReference>
<dbReference type="EMBL" id="AZQQ01000065">
    <property type="protein sequence ID" value="KDD69732.1"/>
    <property type="molecule type" value="Genomic_DNA"/>
</dbReference>
<dbReference type="Proteomes" id="UP000026739">
    <property type="component" value="Unassembled WGS sequence"/>
</dbReference>